<protein>
    <recommendedName>
        <fullName evidence="7">Protein kinase domain-containing protein</fullName>
    </recommendedName>
</protein>
<feature type="compositionally biased region" description="Acidic residues" evidence="6">
    <location>
        <begin position="388"/>
        <end position="401"/>
    </location>
</feature>
<proteinExistence type="predicted"/>
<dbReference type="InterPro" id="IPR000719">
    <property type="entry name" value="Prot_kinase_dom"/>
</dbReference>
<feature type="region of interest" description="Disordered" evidence="6">
    <location>
        <begin position="455"/>
        <end position="516"/>
    </location>
</feature>
<keyword evidence="2" id="KW-0808">Transferase</keyword>
<evidence type="ECO:0000256" key="5">
    <source>
        <dbReference type="ARBA" id="ARBA00022840"/>
    </source>
</evidence>
<evidence type="ECO:0000256" key="3">
    <source>
        <dbReference type="ARBA" id="ARBA00022741"/>
    </source>
</evidence>
<name>A0ABY6V4Y9_BIOOC</name>
<accession>A0ABY6V4Y9</accession>
<sequence>MPRHKQIPDLVHDSKIETSITGDRIEHVFYEPGRTPQERRRRRVESWQRDVVLGKGAYGIVYKEHQCGQGNAARAVKEISKCTDDGKPLDYMREVEAIIKFSHDNYSHCFVRSDGWFEIGDSIYITMEYMEHGDLQRHLSHPLPELEARQIVGQVLEGLRFMHDNGFVHRDLKPGNIMVVTKGPDWFVKIADFGISKRRQKGVTTLHTLQRGTLGFVAPEVIGVNAETTGGSYTFAVDIWSLGAMAHYILTHKLVFDNASDIVLYAMKLKEFPIAALDRSRASEKAKNFIIALLAAHPESRPLVATAFDHPWLAEQLTMKPQTMLTTSSNLESSHKMPTADSFRASGTWTTAQNVETHGNYHDLGLQEAQIEVETIKELNDNSKTVEDDSGNGEDDTDTDNVGESQITDSGIVINSAAKQNHEPPSVEYATDDSASFNLPYLPADCPFVFDENQEEVASKHHESEISTLENEPNASAIDATSIPLDPKNNPKSDKGGSPIGNNEDSSQPESDSGEVFPELEGYLADYETENEHDIQADRNREFFLLAASQLEPISLYRTSPRTPPPISQYVYNKKGFRLP</sequence>
<evidence type="ECO:0000256" key="4">
    <source>
        <dbReference type="ARBA" id="ARBA00022777"/>
    </source>
</evidence>
<reference evidence="8 9" key="1">
    <citation type="submission" date="2019-06" db="EMBL/GenBank/DDBJ databases">
        <authorList>
            <person name="Broberg M."/>
        </authorList>
    </citation>
    <scope>NUCLEOTIDE SEQUENCE [LARGE SCALE GENOMIC DNA]</scope>
</reference>
<keyword evidence="1" id="KW-0723">Serine/threonine-protein kinase</keyword>
<dbReference type="InterPro" id="IPR011009">
    <property type="entry name" value="Kinase-like_dom_sf"/>
</dbReference>
<evidence type="ECO:0000313" key="8">
    <source>
        <dbReference type="EMBL" id="VUC37622.1"/>
    </source>
</evidence>
<evidence type="ECO:0000256" key="6">
    <source>
        <dbReference type="SAM" id="MobiDB-lite"/>
    </source>
</evidence>
<dbReference type="SUPFAM" id="SSF56112">
    <property type="entry name" value="Protein kinase-like (PK-like)"/>
    <property type="match status" value="1"/>
</dbReference>
<dbReference type="PANTHER" id="PTHR24345:SF0">
    <property type="entry name" value="CELL CYCLE SERINE_THREONINE-PROTEIN KINASE CDC5_MSD2"/>
    <property type="match status" value="1"/>
</dbReference>
<dbReference type="Gene3D" id="1.10.510.10">
    <property type="entry name" value="Transferase(Phosphotransferase) domain 1"/>
    <property type="match status" value="1"/>
</dbReference>
<keyword evidence="5" id="KW-0067">ATP-binding</keyword>
<feature type="region of interest" description="Disordered" evidence="6">
    <location>
        <begin position="378"/>
        <end position="406"/>
    </location>
</feature>
<keyword evidence="3" id="KW-0547">Nucleotide-binding</keyword>
<keyword evidence="4" id="KW-0418">Kinase</keyword>
<evidence type="ECO:0000256" key="1">
    <source>
        <dbReference type="ARBA" id="ARBA00022527"/>
    </source>
</evidence>
<evidence type="ECO:0000313" key="9">
    <source>
        <dbReference type="Proteomes" id="UP000766486"/>
    </source>
</evidence>
<dbReference type="SMART" id="SM00220">
    <property type="entry name" value="S_TKc"/>
    <property type="match status" value="1"/>
</dbReference>
<dbReference type="PANTHER" id="PTHR24345">
    <property type="entry name" value="SERINE/THREONINE-PROTEIN KINASE PLK"/>
    <property type="match status" value="1"/>
</dbReference>
<dbReference type="Proteomes" id="UP000766486">
    <property type="component" value="Unassembled WGS sequence"/>
</dbReference>
<feature type="domain" description="Protein kinase" evidence="7">
    <location>
        <begin position="47"/>
        <end position="313"/>
    </location>
</feature>
<dbReference type="InterPro" id="IPR008271">
    <property type="entry name" value="Ser/Thr_kinase_AS"/>
</dbReference>
<feature type="compositionally biased region" description="Basic and acidic residues" evidence="6">
    <location>
        <begin position="378"/>
        <end position="387"/>
    </location>
</feature>
<evidence type="ECO:0000259" key="7">
    <source>
        <dbReference type="PROSITE" id="PS50011"/>
    </source>
</evidence>
<feature type="compositionally biased region" description="Polar residues" evidence="6">
    <location>
        <begin position="500"/>
        <end position="511"/>
    </location>
</feature>
<dbReference type="EMBL" id="CABFNS010001012">
    <property type="protein sequence ID" value="VUC37622.1"/>
    <property type="molecule type" value="Genomic_DNA"/>
</dbReference>
<dbReference type="PROSITE" id="PS50011">
    <property type="entry name" value="PROTEIN_KINASE_DOM"/>
    <property type="match status" value="1"/>
</dbReference>
<dbReference type="Pfam" id="PF00069">
    <property type="entry name" value="Pkinase"/>
    <property type="match status" value="1"/>
</dbReference>
<dbReference type="PROSITE" id="PS00108">
    <property type="entry name" value="PROTEIN_KINASE_ST"/>
    <property type="match status" value="1"/>
</dbReference>
<evidence type="ECO:0000256" key="2">
    <source>
        <dbReference type="ARBA" id="ARBA00022679"/>
    </source>
</evidence>
<comment type="caution">
    <text evidence="8">The sequence shown here is derived from an EMBL/GenBank/DDBJ whole genome shotgun (WGS) entry which is preliminary data.</text>
</comment>
<gene>
    <name evidence="8" type="ORF">CLO192961_LOCUS476222</name>
</gene>
<keyword evidence="9" id="KW-1185">Reference proteome</keyword>
<organism evidence="8 9">
    <name type="scientific">Bionectria ochroleuca</name>
    <name type="common">Gliocladium roseum</name>
    <dbReference type="NCBI Taxonomy" id="29856"/>
    <lineage>
        <taxon>Eukaryota</taxon>
        <taxon>Fungi</taxon>
        <taxon>Dikarya</taxon>
        <taxon>Ascomycota</taxon>
        <taxon>Pezizomycotina</taxon>
        <taxon>Sordariomycetes</taxon>
        <taxon>Hypocreomycetidae</taxon>
        <taxon>Hypocreales</taxon>
        <taxon>Bionectriaceae</taxon>
        <taxon>Clonostachys</taxon>
    </lineage>
</organism>